<reference evidence="11 12" key="1">
    <citation type="submission" date="2024-05" db="EMBL/GenBank/DDBJ databases">
        <title>Three bacterial strains, DH-69, EH-24, and ECK-19 isolated from coastal sediments.</title>
        <authorList>
            <person name="Ye Y.-Q."/>
            <person name="Du Z.-J."/>
        </authorList>
    </citation>
    <scope>NUCLEOTIDE SEQUENCE [LARGE SCALE GENOMIC DNA]</scope>
    <source>
        <strain evidence="11 12">ECK-19</strain>
    </source>
</reference>
<feature type="chain" id="PRO_5045454352" evidence="9">
    <location>
        <begin position="20"/>
        <end position="407"/>
    </location>
</feature>
<evidence type="ECO:0000313" key="12">
    <source>
        <dbReference type="Proteomes" id="UP001560685"/>
    </source>
</evidence>
<dbReference type="InterPro" id="IPR016047">
    <property type="entry name" value="M23ase_b-sheet_dom"/>
</dbReference>
<feature type="domain" description="M23ase beta-sheet core" evidence="10">
    <location>
        <begin position="305"/>
        <end position="393"/>
    </location>
</feature>
<keyword evidence="4" id="KW-0378">Hydrolase</keyword>
<evidence type="ECO:0000256" key="1">
    <source>
        <dbReference type="ARBA" id="ARBA00001947"/>
    </source>
</evidence>
<evidence type="ECO:0000256" key="3">
    <source>
        <dbReference type="ARBA" id="ARBA00022723"/>
    </source>
</evidence>
<keyword evidence="7" id="KW-0175">Coiled coil</keyword>
<comment type="caution">
    <text evidence="11">The sequence shown here is derived from an EMBL/GenBank/DDBJ whole genome shotgun (WGS) entry which is preliminary data.</text>
</comment>
<sequence length="407" mass="43992">MKKHLFVVALLLCPLSAAAQVDAGELEEVERKLKEHAGEEKRLRNEVAAKQKEVAALRTRLIETANSLQEAERKIADLEESIASLEEEKAEAEIALQAESKNLSEVLAALQSLELSRPPALLVTPEDANKAARAAMLLSDAAPEVEARAARLRAAVERLSALAEELDRDRASLAITNKELGARRDILSDLMAQKEQERDVAAALAASAQRETARIAAQATTLREMIDRLTRLAHSITPRVKPAPPKKSPVDDTPKPIPPSIKQASPEPFVAAKAFGKAKGALRPPVAGRLTGQYGKPRPEGGVFEGIRFAARDQAIVTAPFEGRVVFAMEWQPVGNMIVLDVGEGYHILLGGVGRILVEEDQYIAAGEPIAEMTSGGTELDLEIRKDGEPVNPVLWLSRKSMEGLAP</sequence>
<feature type="coiled-coil region" evidence="7">
    <location>
        <begin position="149"/>
        <end position="211"/>
    </location>
</feature>
<evidence type="ECO:0000256" key="6">
    <source>
        <dbReference type="ARBA" id="ARBA00023049"/>
    </source>
</evidence>
<evidence type="ECO:0000256" key="9">
    <source>
        <dbReference type="SAM" id="SignalP"/>
    </source>
</evidence>
<dbReference type="PANTHER" id="PTHR21666:SF288">
    <property type="entry name" value="CELL DIVISION PROTEIN YTFB"/>
    <property type="match status" value="1"/>
</dbReference>
<comment type="cofactor">
    <cofactor evidence="1">
        <name>Zn(2+)</name>
        <dbReference type="ChEBI" id="CHEBI:29105"/>
    </cofactor>
</comment>
<feature type="region of interest" description="Disordered" evidence="8">
    <location>
        <begin position="238"/>
        <end position="263"/>
    </location>
</feature>
<feature type="signal peptide" evidence="9">
    <location>
        <begin position="1"/>
        <end position="19"/>
    </location>
</feature>
<keyword evidence="12" id="KW-1185">Reference proteome</keyword>
<keyword evidence="9" id="KW-0732">Signal</keyword>
<proteinExistence type="predicted"/>
<dbReference type="SUPFAM" id="SSF90257">
    <property type="entry name" value="Myosin rod fragments"/>
    <property type="match status" value="1"/>
</dbReference>
<evidence type="ECO:0000259" key="10">
    <source>
        <dbReference type="Pfam" id="PF01551"/>
    </source>
</evidence>
<feature type="coiled-coil region" evidence="7">
    <location>
        <begin position="26"/>
        <end position="102"/>
    </location>
</feature>
<keyword evidence="5" id="KW-0862">Zinc</keyword>
<dbReference type="InterPro" id="IPR011055">
    <property type="entry name" value="Dup_hybrid_motif"/>
</dbReference>
<dbReference type="Proteomes" id="UP001560685">
    <property type="component" value="Unassembled WGS sequence"/>
</dbReference>
<name>A0ABV3Z243_9PROT</name>
<organism evidence="11 12">
    <name type="scientific">Hyphococcus lacteus</name>
    <dbReference type="NCBI Taxonomy" id="3143536"/>
    <lineage>
        <taxon>Bacteria</taxon>
        <taxon>Pseudomonadati</taxon>
        <taxon>Pseudomonadota</taxon>
        <taxon>Alphaproteobacteria</taxon>
        <taxon>Parvularculales</taxon>
        <taxon>Parvularculaceae</taxon>
        <taxon>Hyphococcus</taxon>
    </lineage>
</organism>
<dbReference type="RefSeq" id="WP_369312793.1">
    <property type="nucleotide sequence ID" value="NZ_JBEHZE010000001.1"/>
</dbReference>
<evidence type="ECO:0000313" key="11">
    <source>
        <dbReference type="EMBL" id="MEX6632859.1"/>
    </source>
</evidence>
<dbReference type="SUPFAM" id="SSF51261">
    <property type="entry name" value="Duplicated hybrid motif"/>
    <property type="match status" value="1"/>
</dbReference>
<evidence type="ECO:0000256" key="8">
    <source>
        <dbReference type="SAM" id="MobiDB-lite"/>
    </source>
</evidence>
<accession>A0ABV3Z243</accession>
<dbReference type="InterPro" id="IPR050570">
    <property type="entry name" value="Cell_wall_metabolism_enzyme"/>
</dbReference>
<evidence type="ECO:0000256" key="7">
    <source>
        <dbReference type="SAM" id="Coils"/>
    </source>
</evidence>
<dbReference type="EMBL" id="JBEHZE010000001">
    <property type="protein sequence ID" value="MEX6632859.1"/>
    <property type="molecule type" value="Genomic_DNA"/>
</dbReference>
<keyword evidence="2" id="KW-0645">Protease</keyword>
<keyword evidence="3" id="KW-0479">Metal-binding</keyword>
<evidence type="ECO:0000256" key="2">
    <source>
        <dbReference type="ARBA" id="ARBA00022670"/>
    </source>
</evidence>
<keyword evidence="6" id="KW-0482">Metalloprotease</keyword>
<gene>
    <name evidence="11" type="ORF">ABFZ84_04795</name>
</gene>
<dbReference type="Pfam" id="PF01551">
    <property type="entry name" value="Peptidase_M23"/>
    <property type="match status" value="1"/>
</dbReference>
<evidence type="ECO:0000256" key="5">
    <source>
        <dbReference type="ARBA" id="ARBA00022833"/>
    </source>
</evidence>
<dbReference type="PANTHER" id="PTHR21666">
    <property type="entry name" value="PEPTIDASE-RELATED"/>
    <property type="match status" value="1"/>
</dbReference>
<evidence type="ECO:0000256" key="4">
    <source>
        <dbReference type="ARBA" id="ARBA00022801"/>
    </source>
</evidence>
<protein>
    <submittedName>
        <fullName evidence="11">Peptidoglycan DD-metalloendopeptidase family protein</fullName>
    </submittedName>
</protein>
<dbReference type="Gene3D" id="2.70.70.10">
    <property type="entry name" value="Glucose Permease (Domain IIA)"/>
    <property type="match status" value="1"/>
</dbReference>